<dbReference type="PROSITE" id="PS00107">
    <property type="entry name" value="PROTEIN_KINASE_ATP"/>
    <property type="match status" value="1"/>
</dbReference>
<keyword evidence="2 3" id="KW-0067">ATP-binding</keyword>
<dbReference type="PROSITE" id="PS00108">
    <property type="entry name" value="PROTEIN_KINASE_ST"/>
    <property type="match status" value="1"/>
</dbReference>
<accession>A0ABW8DB69</accession>
<evidence type="ECO:0000256" key="4">
    <source>
        <dbReference type="SAM" id="Coils"/>
    </source>
</evidence>
<feature type="coiled-coil region" evidence="4">
    <location>
        <begin position="1822"/>
        <end position="2043"/>
    </location>
</feature>
<dbReference type="Gene3D" id="1.10.510.10">
    <property type="entry name" value="Transferase(Phosphotransferase) domain 1"/>
    <property type="match status" value="1"/>
</dbReference>
<feature type="coiled-coil region" evidence="4">
    <location>
        <begin position="2171"/>
        <end position="2205"/>
    </location>
</feature>
<feature type="coiled-coil region" evidence="4">
    <location>
        <begin position="2079"/>
        <end position="2124"/>
    </location>
</feature>
<reference evidence="6 7" key="1">
    <citation type="submission" date="2024-08" db="EMBL/GenBank/DDBJ databases">
        <title>Draft Genome Sequence of Legionella lytica strain DSB2004, Isolated From a Fire Sprinkler System.</title>
        <authorList>
            <person name="Everhart A.D."/>
            <person name="Kidane D.T."/>
            <person name="Farone A.L."/>
            <person name="Farone M.B."/>
        </authorList>
    </citation>
    <scope>NUCLEOTIDE SEQUENCE [LARGE SCALE GENOMIC DNA]</scope>
    <source>
        <strain evidence="6 7">DSB2004</strain>
    </source>
</reference>
<organism evidence="6 7">
    <name type="scientific">Legionella lytica</name>
    <dbReference type="NCBI Taxonomy" id="96232"/>
    <lineage>
        <taxon>Bacteria</taxon>
        <taxon>Pseudomonadati</taxon>
        <taxon>Pseudomonadota</taxon>
        <taxon>Gammaproteobacteria</taxon>
        <taxon>Legionellales</taxon>
        <taxon>Legionellaceae</taxon>
        <taxon>Legionella</taxon>
    </lineage>
</organism>
<evidence type="ECO:0000256" key="3">
    <source>
        <dbReference type="PROSITE-ProRule" id="PRU10141"/>
    </source>
</evidence>
<keyword evidence="1 3" id="KW-0547">Nucleotide-binding</keyword>
<feature type="non-terminal residue" evidence="6">
    <location>
        <position position="2210"/>
    </location>
</feature>
<comment type="caution">
    <text evidence="6">The sequence shown here is derived from an EMBL/GenBank/DDBJ whole genome shotgun (WGS) entry which is preliminary data.</text>
</comment>
<protein>
    <recommendedName>
        <fullName evidence="5">Protein kinase domain-containing protein</fullName>
    </recommendedName>
</protein>
<keyword evidence="7" id="KW-1185">Reference proteome</keyword>
<proteinExistence type="predicted"/>
<feature type="coiled-coil region" evidence="4">
    <location>
        <begin position="30"/>
        <end position="88"/>
    </location>
</feature>
<dbReference type="InterPro" id="IPR011009">
    <property type="entry name" value="Kinase-like_dom_sf"/>
</dbReference>
<sequence>MKFCSKFINGLNSINFVASSSNALKQSLIAFAYQELKKEQEQRLKQLSELPISIPGNVIASEQLEEYKKKQREAVEQMAAQMNAISEEYSSSLALDVEPNIENLPAFIKSIAQNFRDIKHLAYTLSDAPPAIKKLQTQLYIEVLSKLDQEEREAQLQTLSLANIQDMIMQAISLYERDPHDVQLRNQCRIIVHMGFYEIIRRDCTQVALVDESNKYLEHQEFINLLHSKLINVNQSTVIDNLSQYKATDGKSIGDLLVEAEKKLQIGITDDWTSDERINALKARKELFHALRFGQEDRREYAKKTQVNLIRDLFWARNIRDMELFTKSRVTDEVFTRFAQRRYLHQDSLFKAKNEVKAYKVGQEPRFIKLQDILEEIYEKSKAQGLKRGDKREPFTASEPKIEKHIKDIFRGQRVKPIINLLSNGTIEINLFYFNCDDAFAKKLIDVIGKNGGFGRTINTQSMEQFLKESAVTDKVQGITLTGVSLAAIEQQIVVMARMGQLSDEHAHAFLQQLTAVKTQIDATQVSEIRDLSLDNSDELLLRKVLELYSIYASKQVKDAFNAPTPTVKSPISMTLETAFAHIQAGRFKHALELPRLEGYLNEAYQKLSQLNPLEVAESVKPLIEKSIVISSSAQERQSLSEELELAFKSGSEVAKKVEAIYLNEYRSMLPTLGLKDPHDITHMEEQIKIMAEEMSRLYERVEKGEPSITNAEQDAYFSILKAIAVAIKPKALNEVQFKVKHSATGQHTVDVSDEKGQPVASVSVNIGEIKLPYSLLKPVGGDFIFSYGGSRGIIAPFEGLDEAYSGGKRKGRLFTHSKLLGVGQYGSVKEVESLLSGLNQVIKKGYVPGSDAIPTFQDTSRNDLRTRPITARDDPLYRIESDILQNYSKAVREKYGVTSGSTQYWIKNDKERKAGKLFARGGTLRQYQILTERAKGDTYADTANQKLNLYTKADIAYHDPNKRGQPRALESIGSLKDSLELSQQIVSEAQRFSELGFSHNDIKPENFLYKKNPDGSYQVKYIDWATGGFEQTLLGQPSKSLTEIFSEIFGADLSHNISPEGNRCFDMSGRYVEKSDVGFRYGVDPTLQIVHGARNGTLPYISPKVLGEERGIIPESGSVPKPELNTVLKNSEPYMDDWALTTMIFGVCNRHAYFTLVKGRAVTDYVVPGILDVDGKEPLGLKIVDVAKFNQYFACGTDITQEGDVFSKRDAVMFIPSNQREGEPLHLYRRLQMIQKSLRDSLRAQNELLEDNPEQQIIHDIDTILTRVRTVVGSGEGLNKIQLKEIIASSQQCIKRYENIHNQSYKQSLLQAETLQAVFNEHERVPLRADDLLVEVGELKRMDVLCIYPRTNEQIEQAIAILNQALDEPQFNDKFVGEHAPFRALLVEAISQGQNKILNSLLGKITQPNPAFIAQVKTSGLLHYAAEQGMTDVFSNLIRALTKAGATAEELFDLMMSEYGPTKQIKTAPYVKWSTNCFHIAIRNNNKGQLAAILNLLPQGHAHDEFIEEALHLCAVLGNKSLFNQIVAKYNELNSGAQDRITPQKILGMMFPPDGLSPYHLFLTDETTSEAIPFARLEKTFLLTPPTETDAYPLLIAAKNGNYSGVKNLIQLADNIPLSRIEFTQLFTQSDEEGKNLLNYILEQGQYTVLNTILAHIKAKCQDSEKVLVHLLSNPHPANSLRNFLNSEKNEVNQFRIVHQLFDEISPDFKTPELQEYRIIALLVNKDWLIEKANNPNSHAALRDLLHNDKLSIELKVGLFKKLVEAASEETAKKFFNGLLKEITPRVELDVQAVVALNLPVKLLQEVARQSSDLNSLIGTLVVDQELLNQLTQQVQSLTQEQERLYELLRDKQNAVDDSQKSLSRNAEELDSAAVKIQQLQDAVEETARAHVRRVAELELAISKMDEHSKDAARTLHELQDQHQQTMEVLEERLRLAEHTRQEIQNELVQVKSELEEQVLAVRRLEGEAQELRNQNHSLQLELQASNQTLEEVRSHLSEELTQYQKATETAQLAAKTTLKRLELLQEEHTQLTEKARNLEEGNLELTSTVLSLELEIFELKEQQTNLQDSVRNEQRTVSETEATLIKKAQELDEATDKIQQLQHEAEANAREYARKVDELQLIIAQKDEHSEGATVELHKLQEQHQLALDALEQRLRLADGRHQHLADDLQQVQGELDRQVEVVRRLEGKALELNRQNDSLQEQLHSSH</sequence>
<dbReference type="Proteomes" id="UP001615550">
    <property type="component" value="Unassembled WGS sequence"/>
</dbReference>
<dbReference type="RefSeq" id="WP_400187907.1">
    <property type="nucleotide sequence ID" value="NZ_JBGORX010000004.1"/>
</dbReference>
<evidence type="ECO:0000313" key="7">
    <source>
        <dbReference type="Proteomes" id="UP001615550"/>
    </source>
</evidence>
<dbReference type="SUPFAM" id="SSF56112">
    <property type="entry name" value="Protein kinase-like (PK-like)"/>
    <property type="match status" value="1"/>
</dbReference>
<dbReference type="SUPFAM" id="SSF48403">
    <property type="entry name" value="Ankyrin repeat"/>
    <property type="match status" value="1"/>
</dbReference>
<dbReference type="InterPro" id="IPR036770">
    <property type="entry name" value="Ankyrin_rpt-contain_sf"/>
</dbReference>
<name>A0ABW8DB69_9GAMM</name>
<dbReference type="InterPro" id="IPR017441">
    <property type="entry name" value="Protein_kinase_ATP_BS"/>
</dbReference>
<dbReference type="Gene3D" id="1.25.40.20">
    <property type="entry name" value="Ankyrin repeat-containing domain"/>
    <property type="match status" value="1"/>
</dbReference>
<dbReference type="PROSITE" id="PS50011">
    <property type="entry name" value="PROTEIN_KINASE_DOM"/>
    <property type="match status" value="1"/>
</dbReference>
<dbReference type="PANTHER" id="PTHR18887">
    <property type="entry name" value="GOLGI-ASSOCIATED PROTEIN GCP360-RELATED"/>
    <property type="match status" value="1"/>
</dbReference>
<dbReference type="InterPro" id="IPR026202">
    <property type="entry name" value="GOLGB1"/>
</dbReference>
<evidence type="ECO:0000256" key="2">
    <source>
        <dbReference type="ARBA" id="ARBA00022840"/>
    </source>
</evidence>
<dbReference type="EMBL" id="JBGORX010000004">
    <property type="protein sequence ID" value="MFJ1269081.1"/>
    <property type="molecule type" value="Genomic_DNA"/>
</dbReference>
<feature type="binding site" evidence="3">
    <location>
        <position position="845"/>
    </location>
    <ligand>
        <name>ATP</name>
        <dbReference type="ChEBI" id="CHEBI:30616"/>
    </ligand>
</feature>
<dbReference type="InterPro" id="IPR000719">
    <property type="entry name" value="Prot_kinase_dom"/>
</dbReference>
<evidence type="ECO:0000256" key="1">
    <source>
        <dbReference type="ARBA" id="ARBA00022741"/>
    </source>
</evidence>
<dbReference type="InterPro" id="IPR008271">
    <property type="entry name" value="Ser/Thr_kinase_AS"/>
</dbReference>
<evidence type="ECO:0000313" key="6">
    <source>
        <dbReference type="EMBL" id="MFJ1269081.1"/>
    </source>
</evidence>
<gene>
    <name evidence="6" type="ORF">ACD661_10970</name>
</gene>
<evidence type="ECO:0000259" key="5">
    <source>
        <dbReference type="PROSITE" id="PS50011"/>
    </source>
</evidence>
<keyword evidence="4" id="KW-0175">Coiled coil</keyword>
<feature type="domain" description="Protein kinase" evidence="5">
    <location>
        <begin position="815"/>
        <end position="1250"/>
    </location>
</feature>
<dbReference type="PANTHER" id="PTHR18887:SF5">
    <property type="entry name" value="GOLGIN SUBFAMILY B MEMBER 1-LIKE"/>
    <property type="match status" value="1"/>
</dbReference>